<organism evidence="4 5">
    <name type="scientific">Stephanodiscus triporus</name>
    <dbReference type="NCBI Taxonomy" id="2934178"/>
    <lineage>
        <taxon>Eukaryota</taxon>
        <taxon>Sar</taxon>
        <taxon>Stramenopiles</taxon>
        <taxon>Ochrophyta</taxon>
        <taxon>Bacillariophyta</taxon>
        <taxon>Coscinodiscophyceae</taxon>
        <taxon>Thalassiosirophycidae</taxon>
        <taxon>Stephanodiscales</taxon>
        <taxon>Stephanodiscaceae</taxon>
        <taxon>Stephanodiscus</taxon>
    </lineage>
</organism>
<dbReference type="Proteomes" id="UP001530315">
    <property type="component" value="Unassembled WGS sequence"/>
</dbReference>
<accession>A0ABD3QXA8</accession>
<proteinExistence type="predicted"/>
<dbReference type="InterPro" id="IPR052083">
    <property type="entry name" value="Aminoacylase-1_M20A"/>
</dbReference>
<reference evidence="4 5" key="1">
    <citation type="submission" date="2024-10" db="EMBL/GenBank/DDBJ databases">
        <title>Updated reference genomes for cyclostephanoid diatoms.</title>
        <authorList>
            <person name="Roberts W.R."/>
            <person name="Alverson A.J."/>
        </authorList>
    </citation>
    <scope>NUCLEOTIDE SEQUENCE [LARGE SCALE GENOMIC DNA]</scope>
    <source>
        <strain evidence="4 5">AJA276-08</strain>
    </source>
</reference>
<evidence type="ECO:0000259" key="3">
    <source>
        <dbReference type="Pfam" id="PF07687"/>
    </source>
</evidence>
<keyword evidence="2" id="KW-0479">Metal-binding</keyword>
<feature type="binding site" evidence="2">
    <location>
        <position position="138"/>
    </location>
    <ligand>
        <name>Zn(2+)</name>
        <dbReference type="ChEBI" id="CHEBI:29105"/>
        <label>1</label>
    </ligand>
</feature>
<dbReference type="EMBL" id="JALLAZ020000106">
    <property type="protein sequence ID" value="KAL3803756.1"/>
    <property type="molecule type" value="Genomic_DNA"/>
</dbReference>
<feature type="active site" description="Proton acceptor" evidence="1">
    <location>
        <position position="212"/>
    </location>
</feature>
<dbReference type="InterPro" id="IPR036264">
    <property type="entry name" value="Bact_exopeptidase_dim_dom"/>
</dbReference>
<gene>
    <name evidence="4" type="ORF">ACHAW5_004607</name>
</gene>
<feature type="domain" description="Peptidase M20 dimerisation" evidence="3">
    <location>
        <begin position="258"/>
        <end position="393"/>
    </location>
</feature>
<evidence type="ECO:0000256" key="2">
    <source>
        <dbReference type="PIRSR" id="PIRSR036696-2"/>
    </source>
</evidence>
<dbReference type="AlphaFoldDB" id="A0ABD3QXA8"/>
<feature type="binding site" evidence="2">
    <location>
        <position position="213"/>
    </location>
    <ligand>
        <name>Zn(2+)</name>
        <dbReference type="ChEBI" id="CHEBI:29105"/>
        <label>2</label>
    </ligand>
</feature>
<feature type="binding site" evidence="2">
    <location>
        <position position="176"/>
    </location>
    <ligand>
        <name>Zn(2+)</name>
        <dbReference type="ChEBI" id="CHEBI:29105"/>
        <label>2</label>
    </ligand>
</feature>
<keyword evidence="5" id="KW-1185">Reference proteome</keyword>
<dbReference type="Pfam" id="PF01546">
    <property type="entry name" value="Peptidase_M20"/>
    <property type="match status" value="1"/>
</dbReference>
<feature type="active site" evidence="1">
    <location>
        <position position="140"/>
    </location>
</feature>
<sequence length="519" mass="56979">MPPGSQDLKLFFTWEIIHLNVQYVWPQLTTPQLIEGARKRKIFMSANERPRSVKLSPEEAEAAISSFRSIIRFPTVSSVAASSGAYDDCASYLLGSLRSVGCLAGVGVLDESTPRCPVVVARWEGAHPDWPVIILNSHYDVVPANVDDWTVDPFAAVRRDGKVRTVPFIYGRGAQDMKCVCVQYIESIRKLHSVDPSFRPQRTIHLTFVPDEEVGGSGMQAFLSSALYKSMPGVALALDEGLASVDDTYSLFYGERLPWWVDVTATGRTGHGSRFIENTAVEQIIGVANRALAFRNEQRDILHGAGAPADHSNCAHAVVAKRQRLLHELRRGGKMTLGDVTSLNITTLEAGVRAGDAYAYNCVPPVARCTLDIRISPHVEPGEIGEMIDGWCRECSASSEEGCTVGWKSVGMGPMDYEHALTKVDASNPWFQVFADGMSSMGHKIVPQVFPAATDSRFLRQLGIKAFGFSPMRNTEIMLHENDEYLEESVFIEGVEVYANLIAALGSVTELDNGPQILE</sequence>
<dbReference type="FunFam" id="1.10.150.900:FF:000001">
    <property type="entry name" value="Aminoacylase-1, putative"/>
    <property type="match status" value="1"/>
</dbReference>
<keyword evidence="2" id="KW-0862">Zinc</keyword>
<comment type="caution">
    <text evidence="4">The sequence shown here is derived from an EMBL/GenBank/DDBJ whole genome shotgun (WGS) entry which is preliminary data.</text>
</comment>
<dbReference type="Gene3D" id="1.10.150.900">
    <property type="match status" value="1"/>
</dbReference>
<evidence type="ECO:0000256" key="1">
    <source>
        <dbReference type="PIRSR" id="PIRSR036696-1"/>
    </source>
</evidence>
<feature type="binding site" evidence="2">
    <location>
        <position position="480"/>
    </location>
    <ligand>
        <name>Zn(2+)</name>
        <dbReference type="ChEBI" id="CHEBI:29105"/>
        <label>2</label>
    </ligand>
</feature>
<dbReference type="PANTHER" id="PTHR45892">
    <property type="entry name" value="AMINOACYLASE-1"/>
    <property type="match status" value="1"/>
</dbReference>
<dbReference type="InterPro" id="IPR002933">
    <property type="entry name" value="Peptidase_M20"/>
</dbReference>
<feature type="binding site" evidence="2">
    <location>
        <position position="240"/>
    </location>
    <ligand>
        <name>Zn(2+)</name>
        <dbReference type="ChEBI" id="CHEBI:29105"/>
        <label>1</label>
    </ligand>
</feature>
<evidence type="ECO:0000313" key="5">
    <source>
        <dbReference type="Proteomes" id="UP001530315"/>
    </source>
</evidence>
<feature type="binding site" evidence="2">
    <location>
        <position position="176"/>
    </location>
    <ligand>
        <name>Zn(2+)</name>
        <dbReference type="ChEBI" id="CHEBI:29105"/>
        <label>1</label>
    </ligand>
</feature>
<dbReference type="Pfam" id="PF07687">
    <property type="entry name" value="M20_dimer"/>
    <property type="match status" value="1"/>
</dbReference>
<evidence type="ECO:0000313" key="4">
    <source>
        <dbReference type="EMBL" id="KAL3803756.1"/>
    </source>
</evidence>
<dbReference type="PIRSF" id="PIRSF036696">
    <property type="entry name" value="ACY-1"/>
    <property type="match status" value="1"/>
</dbReference>
<dbReference type="Gene3D" id="3.30.70.360">
    <property type="match status" value="1"/>
</dbReference>
<dbReference type="Gene3D" id="3.40.630.10">
    <property type="entry name" value="Zn peptidases"/>
    <property type="match status" value="1"/>
</dbReference>
<protein>
    <recommendedName>
        <fullName evidence="3">Peptidase M20 dimerisation domain-containing protein</fullName>
    </recommendedName>
</protein>
<name>A0ABD3QXA8_9STRA</name>
<comment type="cofactor">
    <cofactor evidence="2">
        <name>Zn(2+)</name>
        <dbReference type="ChEBI" id="CHEBI:29105"/>
    </cofactor>
    <text evidence="2">Binds 2 Zn(2+) ions per subunit.</text>
</comment>
<dbReference type="SUPFAM" id="SSF53187">
    <property type="entry name" value="Zn-dependent exopeptidases"/>
    <property type="match status" value="1"/>
</dbReference>
<dbReference type="InterPro" id="IPR011650">
    <property type="entry name" value="Peptidase_M20_dimer"/>
</dbReference>
<dbReference type="SUPFAM" id="SSF55031">
    <property type="entry name" value="Bacterial exopeptidase dimerisation domain"/>
    <property type="match status" value="1"/>
</dbReference>
<dbReference type="PANTHER" id="PTHR45892:SF1">
    <property type="entry name" value="AMINOACYLASE-1"/>
    <property type="match status" value="1"/>
</dbReference>